<dbReference type="InterPro" id="IPR029063">
    <property type="entry name" value="SAM-dependent_MTases_sf"/>
</dbReference>
<dbReference type="GO" id="GO:0008757">
    <property type="term" value="F:S-adenosylmethionine-dependent methyltransferase activity"/>
    <property type="evidence" value="ECO:0007669"/>
    <property type="project" value="InterPro"/>
</dbReference>
<gene>
    <name evidence="5" type="ORF">EKO27_g7138</name>
</gene>
<dbReference type="AlphaFoldDB" id="A0A439D0J5"/>
<feature type="compositionally biased region" description="Basic and acidic residues" evidence="3">
    <location>
        <begin position="1"/>
        <end position="13"/>
    </location>
</feature>
<dbReference type="GO" id="GO:0030488">
    <property type="term" value="P:tRNA methylation"/>
    <property type="evidence" value="ECO:0007669"/>
    <property type="project" value="TreeGrafter"/>
</dbReference>
<reference evidence="5 6" key="1">
    <citation type="submission" date="2018-12" db="EMBL/GenBank/DDBJ databases">
        <title>Draft genome sequence of Xylaria grammica IHI A82.</title>
        <authorList>
            <person name="Buettner E."/>
            <person name="Kellner H."/>
        </authorList>
    </citation>
    <scope>NUCLEOTIDE SEQUENCE [LARGE SCALE GENOMIC DNA]</scope>
    <source>
        <strain evidence="5 6">IHI A82</strain>
    </source>
</reference>
<dbReference type="GO" id="GO:0102522">
    <property type="term" value="F:tRNA 4-demethylwyosine alpha-amino-alpha-carboxypropyltransferase activity"/>
    <property type="evidence" value="ECO:0007669"/>
    <property type="project" value="UniProtKB-EC"/>
</dbReference>
<feature type="domain" description="SAM-dependent methyltransferase TRM5/TYW2-type" evidence="4">
    <location>
        <begin position="114"/>
        <end position="485"/>
    </location>
</feature>
<dbReference type="SUPFAM" id="SSF53335">
    <property type="entry name" value="S-adenosyl-L-methionine-dependent methyltransferases"/>
    <property type="match status" value="1"/>
</dbReference>
<keyword evidence="2" id="KW-0963">Cytoplasm</keyword>
<name>A0A439D0J5_9PEZI</name>
<dbReference type="PROSITE" id="PS51684">
    <property type="entry name" value="SAM_MT_TRM5_TYW2"/>
    <property type="match status" value="1"/>
</dbReference>
<evidence type="ECO:0000313" key="5">
    <source>
        <dbReference type="EMBL" id="RWA07973.1"/>
    </source>
</evidence>
<protein>
    <recommendedName>
        <fullName evidence="2">tRNA wybutosine-synthesizing protein 2</fullName>
        <shortName evidence="2">tRNA-yW-synthesizing protein 2</shortName>
    </recommendedName>
    <alternativeName>
        <fullName evidence="2">tRNA(Phe) (4-demethylwyosine(37)-C(7)) aminocarboxypropyltransferase</fullName>
    </alternativeName>
</protein>
<keyword evidence="2" id="KW-0949">S-adenosyl-L-methionine</keyword>
<dbReference type="UniPathway" id="UPA00375"/>
<dbReference type="PANTHER" id="PTHR23245:SF25">
    <property type="entry name" value="TRNA WYBUTOSINE-SYNTHESIZING PROTEIN 2 HOMOLOG"/>
    <property type="match status" value="1"/>
</dbReference>
<comment type="subcellular location">
    <subcellularLocation>
        <location evidence="2">Cytoplasm</location>
    </subcellularLocation>
</comment>
<evidence type="ECO:0000259" key="4">
    <source>
        <dbReference type="PROSITE" id="PS51684"/>
    </source>
</evidence>
<keyword evidence="6" id="KW-1185">Reference proteome</keyword>
<proteinExistence type="inferred from homology"/>
<dbReference type="Gene3D" id="3.40.50.150">
    <property type="entry name" value="Vaccinia Virus protein VP39"/>
    <property type="match status" value="1"/>
</dbReference>
<dbReference type="PANTHER" id="PTHR23245">
    <property type="entry name" value="TRNA METHYLTRANSFERASE"/>
    <property type="match status" value="1"/>
</dbReference>
<dbReference type="PIRSF" id="PIRSF038972">
    <property type="entry name" value="Trm12"/>
    <property type="match status" value="1"/>
</dbReference>
<feature type="region of interest" description="Disordered" evidence="3">
    <location>
        <begin position="236"/>
        <end position="256"/>
    </location>
</feature>
<dbReference type="GO" id="GO:0031591">
    <property type="term" value="P:wybutosine biosynthetic process"/>
    <property type="evidence" value="ECO:0007669"/>
    <property type="project" value="InterPro"/>
</dbReference>
<dbReference type="GO" id="GO:0005737">
    <property type="term" value="C:cytoplasm"/>
    <property type="evidence" value="ECO:0007669"/>
    <property type="project" value="UniProtKB-SubCell"/>
</dbReference>
<dbReference type="InterPro" id="IPR026274">
    <property type="entry name" value="tRNA_wybutosine_synth_prot_2"/>
</dbReference>
<evidence type="ECO:0000256" key="1">
    <source>
        <dbReference type="ARBA" id="ARBA00049400"/>
    </source>
</evidence>
<dbReference type="GO" id="GO:0008175">
    <property type="term" value="F:tRNA methyltransferase activity"/>
    <property type="evidence" value="ECO:0007669"/>
    <property type="project" value="TreeGrafter"/>
</dbReference>
<dbReference type="EMBL" id="RYZI01000226">
    <property type="protein sequence ID" value="RWA07973.1"/>
    <property type="molecule type" value="Genomic_DNA"/>
</dbReference>
<dbReference type="Proteomes" id="UP000286045">
    <property type="component" value="Unassembled WGS sequence"/>
</dbReference>
<dbReference type="STRING" id="363999.A0A439D0J5"/>
<comment type="pathway">
    <text evidence="2">tRNA modification; wybutosine-tRNA(Phe) biosynthesis.</text>
</comment>
<evidence type="ECO:0000313" key="6">
    <source>
        <dbReference type="Proteomes" id="UP000286045"/>
    </source>
</evidence>
<evidence type="ECO:0000256" key="2">
    <source>
        <dbReference type="PIRNR" id="PIRNR038972"/>
    </source>
</evidence>
<accession>A0A439D0J5</accession>
<feature type="region of interest" description="Disordered" evidence="3">
    <location>
        <begin position="1"/>
        <end position="22"/>
    </location>
</feature>
<sequence>MNVEERDGRETQKTRKRPPRKKRNPIETAISFWYEIHADDLNNRYDVGYLIAQAPKRWTAYGPLVLLPAGSFTSPAWRIALDLAANSALGPAGDERHTSEDLRGPMLLWKTILDEISGSPTVKLTHLAINEGIPLHSKESNEEVEATAKIGESENILRSPSGLRMLYGDFGPSTLSTPTRHARESALQPEKVTEEDFSRAFWVSTKQNGITQTWAPRWTMFSRGNIKEKARLLGFHDSENSPSSSSRKDGDLSHRQIPAKQRAGALAVDLYAGIGYFAFCYAALGFRVLCWELNAWSVEGLRRGAQANGWSVRVVRPPSSSGDETEREEEEMLEEVLAGRETIVVFLEDNARAAGRIRRLDELMREREALGERKSADDGEKRDIGLRKSDVVHVNCGLLPTSRGSWPTAWDVAAEAPRAWFHIHENVGVSDIEAKKDGIREWFAERARTLGGAGGRTDVCAEHVELVKTFAPGVWHCVFDLYVRRFTDTAGSIT</sequence>
<dbReference type="InterPro" id="IPR030382">
    <property type="entry name" value="MeTrfase_TRM5/TYW2"/>
</dbReference>
<evidence type="ECO:0000256" key="3">
    <source>
        <dbReference type="SAM" id="MobiDB-lite"/>
    </source>
</evidence>
<comment type="function">
    <text evidence="2">S-adenosyl-L-methionine-dependent transferase that acts as a component of the wybutosine biosynthesis pathway. Wybutosine is a hyper modified guanosine with a tricyclic base found at the 3'-position adjacent to the anticodon of eukaryotic phenylalanine tRNA. Catalyzes the transfer of the alpha-amino-alpha-carboxypropyl (acp) group from S-adenosyl-L-methionine to the C-7 position of 4-demethylwyosine (imG-14) to produce wybutosine-86.</text>
</comment>
<keyword evidence="2" id="KW-0819">tRNA processing</keyword>
<comment type="catalytic activity">
    <reaction evidence="1">
        <text>4-demethylwyosine(37) in tRNA(Phe) + S-adenosyl-L-methionine = 4-demethyl-7-[(3S)-3-amino-3-carboxypropyl]wyosine(37) in tRNA(Phe) + S-methyl-5'-thioadenosine + H(+)</text>
        <dbReference type="Rhea" id="RHEA:36355"/>
        <dbReference type="Rhea" id="RHEA-COMP:10164"/>
        <dbReference type="Rhea" id="RHEA-COMP:10378"/>
        <dbReference type="ChEBI" id="CHEBI:15378"/>
        <dbReference type="ChEBI" id="CHEBI:17509"/>
        <dbReference type="ChEBI" id="CHEBI:59789"/>
        <dbReference type="ChEBI" id="CHEBI:64315"/>
        <dbReference type="ChEBI" id="CHEBI:73550"/>
        <dbReference type="EC" id="2.5.1.114"/>
    </reaction>
</comment>
<keyword evidence="2" id="KW-0808">Transferase</keyword>
<comment type="similarity">
    <text evidence="2">Belongs to the class I-like SAM-binding methyltransferase superfamily. TRM5/TYW2 family.</text>
</comment>
<comment type="caution">
    <text evidence="5">The sequence shown here is derived from an EMBL/GenBank/DDBJ whole genome shotgun (WGS) entry which is preliminary data.</text>
</comment>
<organism evidence="5 6">
    <name type="scientific">Xylaria grammica</name>
    <dbReference type="NCBI Taxonomy" id="363999"/>
    <lineage>
        <taxon>Eukaryota</taxon>
        <taxon>Fungi</taxon>
        <taxon>Dikarya</taxon>
        <taxon>Ascomycota</taxon>
        <taxon>Pezizomycotina</taxon>
        <taxon>Sordariomycetes</taxon>
        <taxon>Xylariomycetidae</taxon>
        <taxon>Xylariales</taxon>
        <taxon>Xylariaceae</taxon>
        <taxon>Xylaria</taxon>
    </lineage>
</organism>